<dbReference type="AlphaFoldDB" id="A0A4Y2BS14"/>
<gene>
    <name evidence="1" type="ORF">AVEN_187499_1</name>
</gene>
<name>A0A4Y2BS14_ARAVE</name>
<dbReference type="EMBL" id="BGPR01000107">
    <property type="protein sequence ID" value="GBL94990.1"/>
    <property type="molecule type" value="Genomic_DNA"/>
</dbReference>
<proteinExistence type="predicted"/>
<dbReference type="Proteomes" id="UP000499080">
    <property type="component" value="Unassembled WGS sequence"/>
</dbReference>
<evidence type="ECO:0000313" key="2">
    <source>
        <dbReference type="Proteomes" id="UP000499080"/>
    </source>
</evidence>
<sequence length="137" mass="15527">MESTGLQNNVLHPRKSIIEMVTNLKLNIRLSDFSKDRGRISTEAPSLSHLYYITQVVYTLNNNETRDSEYSQLRSSGDLSRQKTENMMHLSSAEVGKVGALVESRGGNEMAQIQRLNSNIESQCYALLLCLIKHWLP</sequence>
<protein>
    <submittedName>
        <fullName evidence="1">Uncharacterized protein</fullName>
    </submittedName>
</protein>
<comment type="caution">
    <text evidence="1">The sequence shown here is derived from an EMBL/GenBank/DDBJ whole genome shotgun (WGS) entry which is preliminary data.</text>
</comment>
<organism evidence="1 2">
    <name type="scientific">Araneus ventricosus</name>
    <name type="common">Orbweaver spider</name>
    <name type="synonym">Epeira ventricosa</name>
    <dbReference type="NCBI Taxonomy" id="182803"/>
    <lineage>
        <taxon>Eukaryota</taxon>
        <taxon>Metazoa</taxon>
        <taxon>Ecdysozoa</taxon>
        <taxon>Arthropoda</taxon>
        <taxon>Chelicerata</taxon>
        <taxon>Arachnida</taxon>
        <taxon>Araneae</taxon>
        <taxon>Araneomorphae</taxon>
        <taxon>Entelegynae</taxon>
        <taxon>Araneoidea</taxon>
        <taxon>Araneidae</taxon>
        <taxon>Araneus</taxon>
    </lineage>
</organism>
<accession>A0A4Y2BS14</accession>
<evidence type="ECO:0000313" key="1">
    <source>
        <dbReference type="EMBL" id="GBL94990.1"/>
    </source>
</evidence>
<reference evidence="1 2" key="1">
    <citation type="journal article" date="2019" name="Sci. Rep.">
        <title>Orb-weaving spider Araneus ventricosus genome elucidates the spidroin gene catalogue.</title>
        <authorList>
            <person name="Kono N."/>
            <person name="Nakamura H."/>
            <person name="Ohtoshi R."/>
            <person name="Moran D.A.P."/>
            <person name="Shinohara A."/>
            <person name="Yoshida Y."/>
            <person name="Fujiwara M."/>
            <person name="Mori M."/>
            <person name="Tomita M."/>
            <person name="Arakawa K."/>
        </authorList>
    </citation>
    <scope>NUCLEOTIDE SEQUENCE [LARGE SCALE GENOMIC DNA]</scope>
</reference>
<keyword evidence="2" id="KW-1185">Reference proteome</keyword>